<dbReference type="EMBL" id="AP014568">
    <property type="protein sequence ID" value="BAO80979.1"/>
    <property type="molecule type" value="Genomic_DNA"/>
</dbReference>
<feature type="domain" description="Flavocytochrome c sulphide dehydrogenase flavin-binding" evidence="4">
    <location>
        <begin position="363"/>
        <end position="427"/>
    </location>
</feature>
<dbReference type="InterPro" id="IPR023753">
    <property type="entry name" value="FAD/NAD-binding_dom"/>
</dbReference>
<protein>
    <submittedName>
        <fullName evidence="6">Uncharacterized NAD(FAD)-dependent dehydrogenase</fullName>
    </submittedName>
</protein>
<evidence type="ECO:0000313" key="7">
    <source>
        <dbReference type="Proteomes" id="UP000067461"/>
    </source>
</evidence>
<proteinExistence type="predicted"/>
<dbReference type="GO" id="GO:0016491">
    <property type="term" value="F:oxidoreductase activity"/>
    <property type="evidence" value="ECO:0007669"/>
    <property type="project" value="InterPro"/>
</dbReference>
<accession>A0A060NPZ0</accession>
<keyword evidence="2" id="KW-0274">FAD</keyword>
<dbReference type="InterPro" id="IPR015323">
    <property type="entry name" value="FlavoCytC_S_DH_flav-bd"/>
</dbReference>
<dbReference type="Pfam" id="PF21706">
    <property type="entry name" value="FCSD_central"/>
    <property type="match status" value="1"/>
</dbReference>
<dbReference type="PANTHER" id="PTHR43755">
    <property type="match status" value="1"/>
</dbReference>
<dbReference type="STRING" id="1458425.SRAA_1125"/>
<dbReference type="PANTHER" id="PTHR43755:SF1">
    <property type="entry name" value="FAD-DEPENDENT PYRIDINE NUCLEOTIDE-DISULPHIDE OXIDOREDUCTASE"/>
    <property type="match status" value="1"/>
</dbReference>
<dbReference type="OrthoDB" id="9802771at2"/>
<feature type="domain" description="FAD/NAD(P)-binding" evidence="3">
    <location>
        <begin position="36"/>
        <end position="155"/>
    </location>
</feature>
<evidence type="ECO:0000313" key="6">
    <source>
        <dbReference type="EMBL" id="BAO80979.1"/>
    </source>
</evidence>
<dbReference type="KEGG" id="cbaa:SRAA_1125"/>
<gene>
    <name evidence="6" type="ORF">SRAA_1125</name>
</gene>
<dbReference type="PROSITE" id="PS51257">
    <property type="entry name" value="PROKAR_LIPOPROTEIN"/>
    <property type="match status" value="1"/>
</dbReference>
<dbReference type="InterPro" id="IPR036188">
    <property type="entry name" value="FAD/NAD-bd_sf"/>
</dbReference>
<dbReference type="Gene3D" id="3.90.760.10">
    <property type="entry name" value="Flavocytochrome c sulphide dehydrogenase, flavin-binding domain"/>
    <property type="match status" value="1"/>
</dbReference>
<keyword evidence="7" id="KW-1185">Reference proteome</keyword>
<feature type="domain" description="Sulfide dehydrogenase [flavocytochrome c] flavoprotein chain central" evidence="5">
    <location>
        <begin position="169"/>
        <end position="283"/>
    </location>
</feature>
<evidence type="ECO:0000259" key="4">
    <source>
        <dbReference type="Pfam" id="PF09242"/>
    </source>
</evidence>
<organism evidence="6 7">
    <name type="scientific">Serpentinimonas raichei</name>
    <dbReference type="NCBI Taxonomy" id="1458425"/>
    <lineage>
        <taxon>Bacteria</taxon>
        <taxon>Pseudomonadati</taxon>
        <taxon>Pseudomonadota</taxon>
        <taxon>Betaproteobacteria</taxon>
        <taxon>Burkholderiales</taxon>
        <taxon>Comamonadaceae</taxon>
        <taxon>Serpentinimonas</taxon>
    </lineage>
</organism>
<dbReference type="Proteomes" id="UP000067461">
    <property type="component" value="Chromosome"/>
</dbReference>
<dbReference type="InterPro" id="IPR037092">
    <property type="entry name" value="FlavoCytC_S_DH_flav-bd_sf"/>
</dbReference>
<name>A0A060NPZ0_9BURK</name>
<sequence length="428" mass="46300">MKRRQFVQTLSAASAIGTVGLLSGCATGTAGAGAAHVVVVGAGYGGATAAKYTRLFSEGKVRVTLIEPNPKFISCPISNLVIGSLKNMDFLTHSYDRLQQNHGVRLVRDSVTSIDAARRTVRLAGGSEIGYDRLIVSPGIDFMWEGLPGMASAEAKARMLHAWKAGEQTLALRRQLEAMPDGGVYAINIPAVPYRCPPGPYERACLVANYFRKAKPRSKVIIFDANAEIQSKRGLFTRVFEQQYKDIIEYRPGHLLTDVHAASNAMRFEVQDEFRPAVANVLPSMRAGDLALRAGLANINNRWCEVNFQTFESTVAPHIHVLGDAIQGSPGMPKSAHMANQHGKVSAMAVVSLLQGQPVPQLPIIANTCYSFVNDTDAMHVSSVHRWDAERRTLLTVPGSGGVSVAPTALEGHYALGWARNIWADTLG</sequence>
<dbReference type="Pfam" id="PF09242">
    <property type="entry name" value="FCSD-flav_bind"/>
    <property type="match status" value="1"/>
</dbReference>
<evidence type="ECO:0000259" key="3">
    <source>
        <dbReference type="Pfam" id="PF07992"/>
    </source>
</evidence>
<dbReference type="SUPFAM" id="SSF55424">
    <property type="entry name" value="FAD/NAD-linked reductases, dimerisation (C-terminal) domain"/>
    <property type="match status" value="1"/>
</dbReference>
<dbReference type="RefSeq" id="WP_045531405.1">
    <property type="nucleotide sequence ID" value="NZ_AP014568.1"/>
</dbReference>
<dbReference type="InterPro" id="IPR052541">
    <property type="entry name" value="SQRD"/>
</dbReference>
<dbReference type="SUPFAM" id="SSF51905">
    <property type="entry name" value="FAD/NAD(P)-binding domain"/>
    <property type="match status" value="2"/>
</dbReference>
<evidence type="ECO:0000256" key="1">
    <source>
        <dbReference type="ARBA" id="ARBA00022630"/>
    </source>
</evidence>
<dbReference type="Gene3D" id="3.50.50.60">
    <property type="entry name" value="FAD/NAD(P)-binding domain"/>
    <property type="match status" value="2"/>
</dbReference>
<dbReference type="InterPro" id="IPR049386">
    <property type="entry name" value="FCSD_central"/>
</dbReference>
<dbReference type="GO" id="GO:0050660">
    <property type="term" value="F:flavin adenine dinucleotide binding"/>
    <property type="evidence" value="ECO:0007669"/>
    <property type="project" value="InterPro"/>
</dbReference>
<reference evidence="6 7" key="1">
    <citation type="journal article" date="2014" name="Nat. Commun.">
        <title>Physiological and genomic features of highly alkaliphilic hydrogen-utilizing Betaproteobacteria from a continental serpentinizing site.</title>
        <authorList>
            <person name="Suzuki S."/>
            <person name="Kuenen J.G."/>
            <person name="Schipper K."/>
            <person name="van der Velde S."/>
            <person name="Ishii S."/>
            <person name="Wu A."/>
            <person name="Sorokin D.Y."/>
            <person name="Tenney A."/>
            <person name="Meng X.Y."/>
            <person name="Morrill P.L."/>
            <person name="Kamagata Y."/>
            <person name="Muyzer G."/>
            <person name="Nealson K.H."/>
        </authorList>
    </citation>
    <scope>NUCLEOTIDE SEQUENCE [LARGE SCALE GENOMIC DNA]</scope>
    <source>
        <strain evidence="6 7">A1</strain>
    </source>
</reference>
<dbReference type="Pfam" id="PF07992">
    <property type="entry name" value="Pyr_redox_2"/>
    <property type="match status" value="1"/>
</dbReference>
<dbReference type="HOGENOM" id="CLU_030742_0_0_4"/>
<keyword evidence="1" id="KW-0285">Flavoprotein</keyword>
<evidence type="ECO:0000256" key="2">
    <source>
        <dbReference type="ARBA" id="ARBA00022827"/>
    </source>
</evidence>
<evidence type="ECO:0000259" key="5">
    <source>
        <dbReference type="Pfam" id="PF21706"/>
    </source>
</evidence>
<dbReference type="AlphaFoldDB" id="A0A060NPZ0"/>
<dbReference type="InterPro" id="IPR016156">
    <property type="entry name" value="FAD/NAD-linked_Rdtase_dimer_sf"/>
</dbReference>